<evidence type="ECO:0000256" key="10">
    <source>
        <dbReference type="ARBA" id="ARBA00022884"/>
    </source>
</evidence>
<dbReference type="Pfam" id="PF20259">
    <property type="entry name" value="tRNA_Me_trans_M"/>
    <property type="match status" value="1"/>
</dbReference>
<dbReference type="NCBIfam" id="TIGR00420">
    <property type="entry name" value="trmU"/>
    <property type="match status" value="1"/>
</dbReference>
<feature type="compositionally biased region" description="Acidic residues" evidence="14">
    <location>
        <begin position="838"/>
        <end position="851"/>
    </location>
</feature>
<feature type="compositionally biased region" description="Low complexity" evidence="14">
    <location>
        <begin position="1392"/>
        <end position="1404"/>
    </location>
</feature>
<dbReference type="InterPro" id="IPR046884">
    <property type="entry name" value="MnmA-like_central"/>
</dbReference>
<evidence type="ECO:0000313" key="18">
    <source>
        <dbReference type="Proteomes" id="UP000814176"/>
    </source>
</evidence>
<evidence type="ECO:0000256" key="8">
    <source>
        <dbReference type="ARBA" id="ARBA00022741"/>
    </source>
</evidence>
<evidence type="ECO:0000259" key="16">
    <source>
        <dbReference type="Pfam" id="PF20259"/>
    </source>
</evidence>
<keyword evidence="7" id="KW-0819">tRNA processing</keyword>
<keyword evidence="9" id="KW-0067">ATP-binding</keyword>
<dbReference type="Proteomes" id="UP000814176">
    <property type="component" value="Unassembled WGS sequence"/>
</dbReference>
<protein>
    <recommendedName>
        <fullName evidence="4">tRNA-5-taurinomethyluridine 2-sulfurtransferase</fullName>
        <ecNumber evidence="4">2.8.1.14</ecNumber>
    </recommendedName>
</protein>
<evidence type="ECO:0000256" key="5">
    <source>
        <dbReference type="ARBA" id="ARBA00022555"/>
    </source>
</evidence>
<comment type="similarity">
    <text evidence="3">Belongs to the MnmA/TRMU family.</text>
</comment>
<evidence type="ECO:0000256" key="11">
    <source>
        <dbReference type="ARBA" id="ARBA00023157"/>
    </source>
</evidence>
<keyword evidence="11" id="KW-1015">Disulfide bond</keyword>
<feature type="compositionally biased region" description="Acidic residues" evidence="14">
    <location>
        <begin position="1259"/>
        <end position="1270"/>
    </location>
</feature>
<evidence type="ECO:0000256" key="3">
    <source>
        <dbReference type="ARBA" id="ARBA00006191"/>
    </source>
</evidence>
<feature type="domain" description="tRNA-specific 2-thiouridylase MnmA-like central" evidence="16">
    <location>
        <begin position="190"/>
        <end position="239"/>
    </location>
</feature>
<dbReference type="Pfam" id="PF04499">
    <property type="entry name" value="SAPS"/>
    <property type="match status" value="1"/>
</dbReference>
<dbReference type="EMBL" id="JADCUA010000002">
    <property type="protein sequence ID" value="KAH9843119.1"/>
    <property type="molecule type" value="Genomic_DNA"/>
</dbReference>
<keyword evidence="18" id="KW-1185">Reference proteome</keyword>
<feature type="compositionally biased region" description="Polar residues" evidence="14">
    <location>
        <begin position="1334"/>
        <end position="1344"/>
    </location>
</feature>
<dbReference type="Pfam" id="PF20258">
    <property type="entry name" value="tRNA_Me_trans_C"/>
    <property type="match status" value="1"/>
</dbReference>
<keyword evidence="5" id="KW-0820">tRNA-binding</keyword>
<feature type="region of interest" description="Disordered" evidence="14">
    <location>
        <begin position="644"/>
        <end position="669"/>
    </location>
</feature>
<feature type="compositionally biased region" description="Low complexity" evidence="14">
    <location>
        <begin position="1369"/>
        <end position="1385"/>
    </location>
</feature>
<dbReference type="InterPro" id="IPR004506">
    <property type="entry name" value="MnmA-like"/>
</dbReference>
<proteinExistence type="inferred from homology"/>
<comment type="caution">
    <text evidence="17">The sequence shown here is derived from an EMBL/GenBank/DDBJ whole genome shotgun (WGS) entry which is preliminary data.</text>
</comment>
<dbReference type="InterPro" id="IPR007587">
    <property type="entry name" value="SAPS"/>
</dbReference>
<feature type="domain" description="tRNA-specific 2-thiouridylase MnmA-like C-terminal" evidence="15">
    <location>
        <begin position="251"/>
        <end position="328"/>
    </location>
</feature>
<evidence type="ECO:0000256" key="9">
    <source>
        <dbReference type="ARBA" id="ARBA00022840"/>
    </source>
</evidence>
<organism evidence="17 18">
    <name type="scientific">Rhodofomes roseus</name>
    <dbReference type="NCBI Taxonomy" id="34475"/>
    <lineage>
        <taxon>Eukaryota</taxon>
        <taxon>Fungi</taxon>
        <taxon>Dikarya</taxon>
        <taxon>Basidiomycota</taxon>
        <taxon>Agaricomycotina</taxon>
        <taxon>Agaricomycetes</taxon>
        <taxon>Polyporales</taxon>
        <taxon>Rhodofomes</taxon>
    </lineage>
</organism>
<feature type="region of interest" description="Disordered" evidence="14">
    <location>
        <begin position="1255"/>
        <end position="1423"/>
    </location>
</feature>
<dbReference type="InterPro" id="IPR023382">
    <property type="entry name" value="MnmA-like_central_sf"/>
</dbReference>
<evidence type="ECO:0000256" key="7">
    <source>
        <dbReference type="ARBA" id="ARBA00022694"/>
    </source>
</evidence>
<dbReference type="Gene3D" id="3.40.50.620">
    <property type="entry name" value="HUPs"/>
    <property type="match status" value="1"/>
</dbReference>
<dbReference type="EC" id="2.8.1.14" evidence="4"/>
<dbReference type="SUPFAM" id="SSF52402">
    <property type="entry name" value="Adenine nucleotide alpha hydrolases-like"/>
    <property type="match status" value="1"/>
</dbReference>
<dbReference type="GeneID" id="72002100"/>
<accession>A0ABQ8KVW2</accession>
<evidence type="ECO:0000256" key="14">
    <source>
        <dbReference type="SAM" id="MobiDB-lite"/>
    </source>
</evidence>
<dbReference type="PANTHER" id="PTHR12634:SF8">
    <property type="entry name" value="FIERY MOUNTAIN, ISOFORM D"/>
    <property type="match status" value="1"/>
</dbReference>
<feature type="region of interest" description="Disordered" evidence="14">
    <location>
        <begin position="101"/>
        <end position="120"/>
    </location>
</feature>
<evidence type="ECO:0000259" key="15">
    <source>
        <dbReference type="Pfam" id="PF20258"/>
    </source>
</evidence>
<evidence type="ECO:0000256" key="4">
    <source>
        <dbReference type="ARBA" id="ARBA00011953"/>
    </source>
</evidence>
<evidence type="ECO:0000313" key="17">
    <source>
        <dbReference type="EMBL" id="KAH9843119.1"/>
    </source>
</evidence>
<keyword evidence="12" id="KW-0131">Cell cycle</keyword>
<feature type="region of interest" description="Disordered" evidence="14">
    <location>
        <begin position="1204"/>
        <end position="1228"/>
    </location>
</feature>
<gene>
    <name evidence="17" type="ORF">C8Q71DRAFT_720464</name>
</gene>
<feature type="compositionally biased region" description="Basic and acidic residues" evidence="14">
    <location>
        <begin position="1353"/>
        <end position="1366"/>
    </location>
</feature>
<feature type="compositionally biased region" description="Low complexity" evidence="14">
    <location>
        <begin position="909"/>
        <end position="945"/>
    </location>
</feature>
<feature type="compositionally biased region" description="Acidic residues" evidence="14">
    <location>
        <begin position="871"/>
        <end position="895"/>
    </location>
</feature>
<dbReference type="RefSeq" id="XP_047784166.1">
    <property type="nucleotide sequence ID" value="XM_047921368.1"/>
</dbReference>
<evidence type="ECO:0000256" key="12">
    <source>
        <dbReference type="ARBA" id="ARBA00023306"/>
    </source>
</evidence>
<keyword evidence="8" id="KW-0547">Nucleotide-binding</keyword>
<dbReference type="Pfam" id="PF03054">
    <property type="entry name" value="tRNA_Me_trans"/>
    <property type="match status" value="1"/>
</dbReference>
<sequence>MRNWDTRDESGTDKGCEWEKDWEDVQLVCRKLDIPCKMVDLSREYWTRVFEPCLQMWQKGYTPNPDIWCNKEVKFGALVRQLTEGDHWLATGHYASKEWVAQRAPSEAHDPTESSSTFRPTLVRPRDRTKDQTYYLSAIPEESLARAIFPLAPLTKPEVREIAHKAGLSTAARQESMGICFVGKKRRFDEFLDLETNEQLARHRGLWQYTLGQNARISGLPHKAIVARKDLEQNTIHVVLRPDHPALYSKGLVASGFQWIWHDSPPSALDTDDGLQCRVKVSYRTVDAACTVRRHSEQDVLQFTFAEPQKHVAPGQIIVVYDGDRVLGLSAHVHLSPVVHSGPGNIGPSYSLSGPACSGGSERDSYSSNDLFTSAVDRFGFHNASTIDSLLDKEDVSLEAILDEDDLLQECKAQNTRLVNYFQRMDVLQRLLGYVTGQIEGEDRGRFKYPYVSTEVLCSEIWTIIETCLNNHEQLLMPFWETVLDRPPEDMKTQMVMASQFAKINAVFLNKKPAEMLAFIRSQPNVVERLLRHIETPAFADLLIRIIQLDEQPAGAGVLEWLSQENLMSRLIDLLSPAYSPDMHTVVSELIKGIISMASPSPGAGIADHQVPPSNCFARELAHRDSVSKLVTYILCDFGPPTLPEASEPPGAGTSEAHSSGSNKPDPESAASSVVQSICIIIELIRQNNSDYFEPYLFHTLRNRLIQVQQQLQMNRQGGREALEAAFNEMVNRMGVVHLGPLLEIMCDKLDAFQLFLREPRSMNGHVLTTVGELTPLTFERYRICELYAELLHASNMSLLNRPREYDNLYDATGRLQGGLSALEQLAQVIAVGSGGEPNEDDMDDEEGEDIEPAHDFPVHNAQNDSSSLLDSDEDMSGDDEPGSSDDDAMEEIAMYEEPRSNMNKDSVLTASPLSHSTPLLSSSPSASSSSSPSLLPPANLVSSPGTSPAASDVSGITLPRQNSWNSGSDTDTHSRPRSSNSRRSFRRQSVMDNLVNGRPVLGERLKQRFLKANVVSTLLDLFFDFPWNNFLHSVVYDLIHQILTGRIDGGYNRELTIALFRDARLMHRIIEGSKRNDQESAKPKGVRLGYMGHLTLISEDVIGALEHFPPDLRLLAAQYAPQPEWDEYVTGRYKETKKKDTILLGGGKPVVAPGMRNGSAAWKVDEADTGGVAATAAGRAEQEGEGQMKGEFRRTAKMREGSADFGAMDDDDEEFSRAGPPHVSASPFSPPFAVSRAASEFAQYLAQEMQSAEHFEAADEASDDEEEDGGWLAHSTFDLRPPPVSARQHEADRRPLRTSGFDDAFAPSNRQSNSAPFEDPFDDDTFGPFSDSAAASGTDPFTFSSSSSSRLSADEQEHEPEHLEDASFDSFGDFGDFQSAESGSADGGGASSWSFASTSSTGSLDEFGGGGGSPQGKTEWTQ</sequence>
<dbReference type="Gene3D" id="2.30.30.280">
    <property type="entry name" value="Adenine nucleotide alpha hydrolases-like domains"/>
    <property type="match status" value="1"/>
</dbReference>
<feature type="region of interest" description="Disordered" evidence="14">
    <location>
        <begin position="834"/>
        <end position="990"/>
    </location>
</feature>
<dbReference type="Gene3D" id="2.40.30.10">
    <property type="entry name" value="Translation factors"/>
    <property type="match status" value="1"/>
</dbReference>
<evidence type="ECO:0000256" key="1">
    <source>
        <dbReference type="ARBA" id="ARBA00003986"/>
    </source>
</evidence>
<feature type="compositionally biased region" description="Polar residues" evidence="14">
    <location>
        <begin position="960"/>
        <end position="970"/>
    </location>
</feature>
<evidence type="ECO:0000256" key="6">
    <source>
        <dbReference type="ARBA" id="ARBA00022679"/>
    </source>
</evidence>
<dbReference type="InterPro" id="IPR046885">
    <property type="entry name" value="MnmA-like_C"/>
</dbReference>
<dbReference type="CDD" id="cd01998">
    <property type="entry name" value="MnmA_TRMU-like"/>
    <property type="match status" value="1"/>
</dbReference>
<name>A0ABQ8KVW2_9APHY</name>
<reference evidence="17 18" key="1">
    <citation type="journal article" date="2021" name="Environ. Microbiol.">
        <title>Gene family expansions and transcriptome signatures uncover fungal adaptations to wood decay.</title>
        <authorList>
            <person name="Hage H."/>
            <person name="Miyauchi S."/>
            <person name="Viragh M."/>
            <person name="Drula E."/>
            <person name="Min B."/>
            <person name="Chaduli D."/>
            <person name="Navarro D."/>
            <person name="Favel A."/>
            <person name="Norest M."/>
            <person name="Lesage-Meessen L."/>
            <person name="Balint B."/>
            <person name="Merenyi Z."/>
            <person name="de Eugenio L."/>
            <person name="Morin E."/>
            <person name="Martinez A.T."/>
            <person name="Baldrian P."/>
            <person name="Stursova M."/>
            <person name="Martinez M.J."/>
            <person name="Novotny C."/>
            <person name="Magnuson J.K."/>
            <person name="Spatafora J.W."/>
            <person name="Maurice S."/>
            <person name="Pangilinan J."/>
            <person name="Andreopoulos W."/>
            <person name="LaButti K."/>
            <person name="Hundley H."/>
            <person name="Na H."/>
            <person name="Kuo A."/>
            <person name="Barry K."/>
            <person name="Lipzen A."/>
            <person name="Henrissat B."/>
            <person name="Riley R."/>
            <person name="Ahrendt S."/>
            <person name="Nagy L.G."/>
            <person name="Grigoriev I.V."/>
            <person name="Martin F."/>
            <person name="Rosso M.N."/>
        </authorList>
    </citation>
    <scope>NUCLEOTIDE SEQUENCE [LARGE SCALE GENOMIC DNA]</scope>
    <source>
        <strain evidence="17 18">CIRM-BRFM 1785</strain>
    </source>
</reference>
<evidence type="ECO:0000256" key="13">
    <source>
        <dbReference type="ARBA" id="ARBA00049564"/>
    </source>
</evidence>
<dbReference type="PANTHER" id="PTHR12634">
    <property type="entry name" value="SIT4 YEAST -ASSOCIATING PROTEIN-RELATED"/>
    <property type="match status" value="1"/>
</dbReference>
<comment type="function">
    <text evidence="1">Catalyzes the 2-thiolation of uridine at the wobble position (U34) of mitochondrial tRNA(Lys), tRNA(Glu) and tRNA(Gln). Required for the formation of 5-taurinomethyl-2-thiouridine (tm5s2U) of mitochondrial tRNA(Lys), tRNA(Glu), and tRNA(Gln) at the wobble position. ATP is required to activate the C2 atom of the wobble base.</text>
</comment>
<keyword evidence="10" id="KW-0694">RNA-binding</keyword>
<dbReference type="InterPro" id="IPR014729">
    <property type="entry name" value="Rossmann-like_a/b/a_fold"/>
</dbReference>
<comment type="catalytic activity">
    <reaction evidence="13">
        <text>5-taurinomethyluridine(34) in tRNA + S-sulfanyl-L-cysteinyl-[protein] + AH2 + ATP = 5-taurinomethyl-2-thiouridine(34) in tRNA + L-cysteinyl-[protein] + A + AMP + diphosphate + H(+)</text>
        <dbReference type="Rhea" id="RHEA:47040"/>
        <dbReference type="Rhea" id="RHEA-COMP:10131"/>
        <dbReference type="Rhea" id="RHEA-COMP:11726"/>
        <dbReference type="Rhea" id="RHEA-COMP:11732"/>
        <dbReference type="Rhea" id="RHEA-COMP:11733"/>
        <dbReference type="ChEBI" id="CHEBI:13193"/>
        <dbReference type="ChEBI" id="CHEBI:15378"/>
        <dbReference type="ChEBI" id="CHEBI:17499"/>
        <dbReference type="ChEBI" id="CHEBI:29950"/>
        <dbReference type="ChEBI" id="CHEBI:30616"/>
        <dbReference type="ChEBI" id="CHEBI:33019"/>
        <dbReference type="ChEBI" id="CHEBI:61963"/>
        <dbReference type="ChEBI" id="CHEBI:87171"/>
        <dbReference type="ChEBI" id="CHEBI:87172"/>
        <dbReference type="ChEBI" id="CHEBI:456215"/>
        <dbReference type="EC" id="2.8.1.14"/>
    </reaction>
</comment>
<comment type="similarity">
    <text evidence="2">Belongs to the SAPS family.</text>
</comment>
<keyword evidence="6" id="KW-0808">Transferase</keyword>
<evidence type="ECO:0000256" key="2">
    <source>
        <dbReference type="ARBA" id="ARBA00006180"/>
    </source>
</evidence>